<dbReference type="OrthoDB" id="9806673at2"/>
<evidence type="ECO:0000256" key="5">
    <source>
        <dbReference type="HAMAP-Rule" id="MF_00094"/>
    </source>
</evidence>
<dbReference type="InterPro" id="IPR005139">
    <property type="entry name" value="PCRF"/>
</dbReference>
<dbReference type="Pfam" id="PF03462">
    <property type="entry name" value="PCRF"/>
    <property type="match status" value="1"/>
</dbReference>
<organism evidence="9 10">
    <name type="scientific">Mesohalobacter halotolerans</name>
    <dbReference type="NCBI Taxonomy" id="1883405"/>
    <lineage>
        <taxon>Bacteria</taxon>
        <taxon>Pseudomonadati</taxon>
        <taxon>Bacteroidota</taxon>
        <taxon>Flavobacteriia</taxon>
        <taxon>Flavobacteriales</taxon>
        <taxon>Flavobacteriaceae</taxon>
        <taxon>Mesohalobacter</taxon>
    </lineage>
</organism>
<feature type="coiled-coil region" evidence="7">
    <location>
        <begin position="268"/>
        <end position="307"/>
    </location>
</feature>
<dbReference type="PANTHER" id="PTHR43116:SF3">
    <property type="entry name" value="CLASS I PEPTIDE CHAIN RELEASE FACTOR"/>
    <property type="match status" value="1"/>
</dbReference>
<dbReference type="InterPro" id="IPR000352">
    <property type="entry name" value="Pep_chain_release_fac_I"/>
</dbReference>
<keyword evidence="4 5" id="KW-0648">Protein biosynthesis</keyword>
<dbReference type="InterPro" id="IPR045853">
    <property type="entry name" value="Pep_chain_release_fac_I_sf"/>
</dbReference>
<evidence type="ECO:0000313" key="9">
    <source>
        <dbReference type="EMBL" id="TKS56843.1"/>
    </source>
</evidence>
<evidence type="ECO:0000256" key="4">
    <source>
        <dbReference type="ARBA" id="ARBA00022917"/>
    </source>
</evidence>
<dbReference type="PANTHER" id="PTHR43116">
    <property type="entry name" value="PEPTIDE CHAIN RELEASE FACTOR 2"/>
    <property type="match status" value="1"/>
</dbReference>
<gene>
    <name evidence="5" type="primary">prfB</name>
    <name evidence="9" type="ORF">FCN74_06855</name>
</gene>
<accession>A0A4U5TRX4</accession>
<evidence type="ECO:0000256" key="2">
    <source>
        <dbReference type="ARBA" id="ARBA00022481"/>
    </source>
</evidence>
<comment type="caution">
    <text evidence="9">The sequence shown here is derived from an EMBL/GenBank/DDBJ whole genome shotgun (WGS) entry which is preliminary data.</text>
</comment>
<dbReference type="GO" id="GO:0016149">
    <property type="term" value="F:translation release factor activity, codon specific"/>
    <property type="evidence" value="ECO:0007669"/>
    <property type="project" value="UniProtKB-UniRule"/>
</dbReference>
<name>A0A4U5TRX4_9FLAO</name>
<evidence type="ECO:0000259" key="8">
    <source>
        <dbReference type="SMART" id="SM00937"/>
    </source>
</evidence>
<keyword evidence="7" id="KW-0175">Coiled coil</keyword>
<dbReference type="Gene3D" id="3.30.160.20">
    <property type="match status" value="1"/>
</dbReference>
<protein>
    <recommendedName>
        <fullName evidence="5 6">Peptide chain release factor 2</fullName>
        <shortName evidence="5">RF-2</shortName>
    </recommendedName>
</protein>
<dbReference type="Proteomes" id="UP000306552">
    <property type="component" value="Unassembled WGS sequence"/>
</dbReference>
<sequence length="368" mass="42280">MINTDKINSLKQRVTALKQYLDLDAKKVEISNKEEKTLVPGFWDDSQKAQELMQEINDLKLWVEDFNKVKLQLEELEVLQEFLEDGETTESEVEKQYEKAIDSLEDLEFKNMLSGQSDKLTAVLQITAGAGGTESCDWAEMLMRMYMRWSERKGFKMKELNYQEGDVAGIKTVSIEIQGDYAFGWLKGENGVHRLVRISPFDSNAKRHTSFASVYVYPLVDKSINIDINPADIKWDFARSSGAGGQNVNKVETKAILTHHPTGIVVINSETRSQLENREKAMQMLKSQLYEIELQKQQAERAEIESDKKAIEWGSQIRNYVMHPYKLVKDVRTNHETGNVDRVMDGEIDDFLKAYLMMMGQPEKSDEL</sequence>
<comment type="subcellular location">
    <subcellularLocation>
        <location evidence="5">Cytoplasm</location>
    </subcellularLocation>
</comment>
<dbReference type="GO" id="GO:0005737">
    <property type="term" value="C:cytoplasm"/>
    <property type="evidence" value="ECO:0007669"/>
    <property type="project" value="UniProtKB-SubCell"/>
</dbReference>
<keyword evidence="10" id="KW-1185">Reference proteome</keyword>
<dbReference type="RefSeq" id="WP_138931944.1">
    <property type="nucleotide sequence ID" value="NZ_SWMU01000002.1"/>
</dbReference>
<dbReference type="NCBIfam" id="TIGR00020">
    <property type="entry name" value="prfB"/>
    <property type="match status" value="1"/>
</dbReference>
<dbReference type="EMBL" id="SWMU01000002">
    <property type="protein sequence ID" value="TKS56843.1"/>
    <property type="molecule type" value="Genomic_DNA"/>
</dbReference>
<evidence type="ECO:0000313" key="10">
    <source>
        <dbReference type="Proteomes" id="UP000306552"/>
    </source>
</evidence>
<dbReference type="Pfam" id="PF00472">
    <property type="entry name" value="RF-1"/>
    <property type="match status" value="1"/>
</dbReference>
<dbReference type="InterPro" id="IPR004374">
    <property type="entry name" value="PrfB"/>
</dbReference>
<dbReference type="FunFam" id="3.30.160.20:FF:000040">
    <property type="entry name" value="Peptide chain release factor 2"/>
    <property type="match status" value="1"/>
</dbReference>
<evidence type="ECO:0000256" key="6">
    <source>
        <dbReference type="NCBIfam" id="TIGR00020"/>
    </source>
</evidence>
<comment type="function">
    <text evidence="5">Peptide chain release factor 2 directs the termination of translation in response to the peptide chain termination codons UGA and UAA.</text>
</comment>
<feature type="domain" description="Peptide chain release factor" evidence="8">
    <location>
        <begin position="71"/>
        <end position="189"/>
    </location>
</feature>
<dbReference type="SUPFAM" id="SSF75620">
    <property type="entry name" value="Release factor"/>
    <property type="match status" value="1"/>
</dbReference>
<dbReference type="HAMAP" id="MF_00094">
    <property type="entry name" value="Rel_fac_2"/>
    <property type="match status" value="1"/>
</dbReference>
<keyword evidence="3 5" id="KW-0963">Cytoplasm</keyword>
<dbReference type="SMART" id="SM00937">
    <property type="entry name" value="PCRF"/>
    <property type="match status" value="1"/>
</dbReference>
<dbReference type="Gene3D" id="3.30.70.1660">
    <property type="match status" value="1"/>
</dbReference>
<reference evidence="9 10" key="1">
    <citation type="submission" date="2019-04" db="EMBL/GenBank/DDBJ databases">
        <title>Psychroflexus halotolerans sp. nov., isolated from a marine solar saltern.</title>
        <authorList>
            <person name="Feng X."/>
        </authorList>
    </citation>
    <scope>NUCLEOTIDE SEQUENCE [LARGE SCALE GENOMIC DNA]</scope>
    <source>
        <strain evidence="9 10">WDS2C27</strain>
    </source>
</reference>
<proteinExistence type="inferred from homology"/>
<evidence type="ECO:0000256" key="3">
    <source>
        <dbReference type="ARBA" id="ARBA00022490"/>
    </source>
</evidence>
<keyword evidence="2 5" id="KW-0488">Methylation</keyword>
<evidence type="ECO:0000256" key="1">
    <source>
        <dbReference type="ARBA" id="ARBA00010835"/>
    </source>
</evidence>
<dbReference type="AlphaFoldDB" id="A0A4U5TRX4"/>
<dbReference type="Gene3D" id="1.20.58.410">
    <property type="entry name" value="Release factor"/>
    <property type="match status" value="1"/>
</dbReference>
<comment type="PTM">
    <text evidence="5">Methylated by PrmC. Methylation increases the termination efficiency of RF2.</text>
</comment>
<comment type="similarity">
    <text evidence="1 5">Belongs to the prokaryotic/mitochondrial release factor family.</text>
</comment>
<feature type="modified residue" description="N5-methylglutamine" evidence="5">
    <location>
        <position position="246"/>
    </location>
</feature>
<evidence type="ECO:0000256" key="7">
    <source>
        <dbReference type="SAM" id="Coils"/>
    </source>
</evidence>